<dbReference type="AlphaFoldDB" id="A0AAD8PX49"/>
<evidence type="ECO:0000313" key="2">
    <source>
        <dbReference type="Proteomes" id="UP001230504"/>
    </source>
</evidence>
<gene>
    <name evidence="1" type="ORF">LY79DRAFT_558059</name>
</gene>
<accession>A0AAD8PX49</accession>
<dbReference type="Pfam" id="PF11720">
    <property type="entry name" value="Inhibitor_I78"/>
    <property type="match status" value="1"/>
</dbReference>
<dbReference type="Gene3D" id="3.30.10.10">
    <property type="entry name" value="Trypsin Inhibitor V, subunit A"/>
    <property type="match status" value="1"/>
</dbReference>
<evidence type="ECO:0008006" key="3">
    <source>
        <dbReference type="Google" id="ProtNLM"/>
    </source>
</evidence>
<dbReference type="Proteomes" id="UP001230504">
    <property type="component" value="Unassembled WGS sequence"/>
</dbReference>
<dbReference type="EMBL" id="JAHLJV010000042">
    <property type="protein sequence ID" value="KAK1585674.1"/>
    <property type="molecule type" value="Genomic_DNA"/>
</dbReference>
<dbReference type="InterPro" id="IPR021719">
    <property type="entry name" value="Prot_inh_I78"/>
</dbReference>
<evidence type="ECO:0000313" key="1">
    <source>
        <dbReference type="EMBL" id="KAK1585674.1"/>
    </source>
</evidence>
<protein>
    <recommendedName>
        <fullName evidence="3">Pua RNA binding domain-containing protein</fullName>
    </recommendedName>
</protein>
<sequence length="180" mass="19895">MQRKRPRPHTHPCDVIGPRQLPESSIMQRTSPTLVSPIHHPSPPCACFSIKPPANPLSPPPGFSSYCSPTTPRHTLASNNPSNKHTNPSPITTAQTVTMPLVVPGINNESSGDKTEEWTNKLVGKKLHEEESNETTFCKRDLPEKTRVIEPGMMVTKDFVPNRLNVHIKEDGTVSHVHHG</sequence>
<dbReference type="GeneID" id="85442395"/>
<dbReference type="PANTHER" id="PTHR39600">
    <property type="entry name" value="PEPTIDASE INHIBITOR I78 FAMILY PROTEIN"/>
    <property type="match status" value="1"/>
</dbReference>
<comment type="caution">
    <text evidence="1">The sequence shown here is derived from an EMBL/GenBank/DDBJ whole genome shotgun (WGS) entry which is preliminary data.</text>
</comment>
<keyword evidence="2" id="KW-1185">Reference proteome</keyword>
<dbReference type="PANTHER" id="PTHR39600:SF1">
    <property type="entry name" value="PEPTIDASE INHIBITOR I78 FAMILY PROTEIN"/>
    <property type="match status" value="1"/>
</dbReference>
<organism evidence="1 2">
    <name type="scientific">Colletotrichum navitas</name>
    <dbReference type="NCBI Taxonomy" id="681940"/>
    <lineage>
        <taxon>Eukaryota</taxon>
        <taxon>Fungi</taxon>
        <taxon>Dikarya</taxon>
        <taxon>Ascomycota</taxon>
        <taxon>Pezizomycotina</taxon>
        <taxon>Sordariomycetes</taxon>
        <taxon>Hypocreomycetidae</taxon>
        <taxon>Glomerellales</taxon>
        <taxon>Glomerellaceae</taxon>
        <taxon>Colletotrichum</taxon>
        <taxon>Colletotrichum graminicola species complex</taxon>
    </lineage>
</organism>
<name>A0AAD8PX49_9PEZI</name>
<reference evidence="1" key="1">
    <citation type="submission" date="2021-06" db="EMBL/GenBank/DDBJ databases">
        <title>Comparative genomics, transcriptomics and evolutionary studies reveal genomic signatures of adaptation to plant cell wall in hemibiotrophic fungi.</title>
        <authorList>
            <consortium name="DOE Joint Genome Institute"/>
            <person name="Baroncelli R."/>
            <person name="Diaz J.F."/>
            <person name="Benocci T."/>
            <person name="Peng M."/>
            <person name="Battaglia E."/>
            <person name="Haridas S."/>
            <person name="Andreopoulos W."/>
            <person name="Labutti K."/>
            <person name="Pangilinan J."/>
            <person name="Floch G.L."/>
            <person name="Makela M.R."/>
            <person name="Henrissat B."/>
            <person name="Grigoriev I.V."/>
            <person name="Crouch J.A."/>
            <person name="De Vries R.P."/>
            <person name="Sukno S.A."/>
            <person name="Thon M.R."/>
        </authorList>
    </citation>
    <scope>NUCLEOTIDE SEQUENCE</scope>
    <source>
        <strain evidence="1">CBS 125086</strain>
    </source>
</reference>
<dbReference type="RefSeq" id="XP_060412691.1">
    <property type="nucleotide sequence ID" value="XM_060558155.1"/>
</dbReference>
<proteinExistence type="predicted"/>